<dbReference type="Gene3D" id="1.10.510.10">
    <property type="entry name" value="Transferase(Phosphotransferase) domain 1"/>
    <property type="match status" value="1"/>
</dbReference>
<evidence type="ECO:0000256" key="4">
    <source>
        <dbReference type="ARBA" id="ARBA00022527"/>
    </source>
</evidence>
<dbReference type="SMART" id="SM00220">
    <property type="entry name" value="S_TKc"/>
    <property type="match status" value="1"/>
</dbReference>
<evidence type="ECO:0000256" key="3">
    <source>
        <dbReference type="ARBA" id="ARBA00012411"/>
    </source>
</evidence>
<dbReference type="AlphaFoldDB" id="A0A224Z4J7"/>
<dbReference type="PROSITE" id="PS00107">
    <property type="entry name" value="PROTEIN_KINASE_ATP"/>
    <property type="match status" value="1"/>
</dbReference>
<evidence type="ECO:0000313" key="14">
    <source>
        <dbReference type="EMBL" id="MAA21012.1"/>
    </source>
</evidence>
<dbReference type="FunFam" id="1.10.510.10:FF:000684">
    <property type="entry name" value="Mitogen-activated protein kinase"/>
    <property type="match status" value="1"/>
</dbReference>
<accession>A0A224Z4J7</accession>
<feature type="binding site" evidence="12">
    <location>
        <position position="51"/>
    </location>
    <ligand>
        <name>ATP</name>
        <dbReference type="ChEBI" id="CHEBI:30616"/>
    </ligand>
</feature>
<evidence type="ECO:0000256" key="9">
    <source>
        <dbReference type="ARBA" id="ARBA00022840"/>
    </source>
</evidence>
<feature type="domain" description="Protein kinase" evidence="13">
    <location>
        <begin position="21"/>
        <end position="338"/>
    </location>
</feature>
<dbReference type="GO" id="GO:0005524">
    <property type="term" value="F:ATP binding"/>
    <property type="evidence" value="ECO:0007669"/>
    <property type="project" value="UniProtKB-UniRule"/>
</dbReference>
<dbReference type="PANTHER" id="PTHR24055">
    <property type="entry name" value="MITOGEN-ACTIVATED PROTEIN KINASE"/>
    <property type="match status" value="1"/>
</dbReference>
<dbReference type="PRINTS" id="PR01773">
    <property type="entry name" value="P38MAPKINASE"/>
</dbReference>
<evidence type="ECO:0000256" key="2">
    <source>
        <dbReference type="ARBA" id="ARBA00008832"/>
    </source>
</evidence>
<comment type="catalytic activity">
    <reaction evidence="10">
        <text>L-threonyl-[protein] + ATP = O-phospho-L-threonyl-[protein] + ADP + H(+)</text>
        <dbReference type="Rhea" id="RHEA:46608"/>
        <dbReference type="Rhea" id="RHEA-COMP:11060"/>
        <dbReference type="Rhea" id="RHEA-COMP:11605"/>
        <dbReference type="ChEBI" id="CHEBI:15378"/>
        <dbReference type="ChEBI" id="CHEBI:30013"/>
        <dbReference type="ChEBI" id="CHEBI:30616"/>
        <dbReference type="ChEBI" id="CHEBI:61977"/>
        <dbReference type="ChEBI" id="CHEBI:456216"/>
        <dbReference type="EC" id="2.7.11.24"/>
    </reaction>
</comment>
<keyword evidence="8 14" id="KW-0418">Kinase</keyword>
<name>A0A224Z4J7_9ACAR</name>
<proteinExistence type="inferred from homology"/>
<reference evidence="14" key="1">
    <citation type="journal article" date="2017" name="Parasit. Vectors">
        <title>Sialotranscriptomics of Rhipicephalus zambeziensis reveals intricate expression profiles of secretory proteins and suggests tight temporal transcriptional regulation during blood-feeding.</title>
        <authorList>
            <person name="de Castro M.H."/>
            <person name="de Klerk D."/>
            <person name="Pienaar R."/>
            <person name="Rees D.J.G."/>
            <person name="Mans B.J."/>
        </authorList>
    </citation>
    <scope>NUCLEOTIDE SEQUENCE</scope>
    <source>
        <tissue evidence="14">Salivary glands</tissue>
    </source>
</reference>
<evidence type="ECO:0000256" key="7">
    <source>
        <dbReference type="ARBA" id="ARBA00022741"/>
    </source>
</evidence>
<dbReference type="InterPro" id="IPR008352">
    <property type="entry name" value="MAPK_HOG-like"/>
</dbReference>
<dbReference type="GO" id="GO:0006970">
    <property type="term" value="P:response to osmotic stress"/>
    <property type="evidence" value="ECO:0007669"/>
    <property type="project" value="UniProtKB-ARBA"/>
</dbReference>
<dbReference type="Pfam" id="PF00069">
    <property type="entry name" value="Pkinase"/>
    <property type="match status" value="2"/>
</dbReference>
<dbReference type="EMBL" id="GFPF01009866">
    <property type="protein sequence ID" value="MAA21012.1"/>
    <property type="molecule type" value="Transcribed_RNA"/>
</dbReference>
<keyword evidence="9 12" id="KW-0067">ATP-binding</keyword>
<dbReference type="SUPFAM" id="SSF56112">
    <property type="entry name" value="Protein kinase-like (PK-like)"/>
    <property type="match status" value="2"/>
</dbReference>
<sequence length="388" mass="44407">MRSGFHRVELNKTVWEVPVRYTNLSPIGVGAYGQVCSAFDKENKQKVAIKKLSRPFQSAIHAKRTYRELRLLKHMDHENVIGLLDVFTPSTTLEDFHDVYLVNHLMGSDLNNIIRTQRLSDDHVQFLVYQILRGLKNLMCETQSMPFLLEDFYNLSPSAFHGSRIDKHEYIHSAGIIHRDLKPSNIAVNEDCELKILDFGLARHAEVEMTGYVATRWYRAPEIMLNWMHYNQTVDIWSVGCIMAELITGKTLFPGNDHLNQLNRIMELCGTPDGELLDKISSKEARNYIRSLPVMKKKGFAEVFQGANEKAIDLLERMLELDADKRPTATEALAHPYLASLADPSDEPSAEPCDQSFEDRDLSVHEWKRLVYEETTNFVPRAAANTDV</sequence>
<keyword evidence="6" id="KW-0808">Transferase</keyword>
<organism evidence="14">
    <name type="scientific">Rhipicephalus zambeziensis</name>
    <dbReference type="NCBI Taxonomy" id="60191"/>
    <lineage>
        <taxon>Eukaryota</taxon>
        <taxon>Metazoa</taxon>
        <taxon>Ecdysozoa</taxon>
        <taxon>Arthropoda</taxon>
        <taxon>Chelicerata</taxon>
        <taxon>Arachnida</taxon>
        <taxon>Acari</taxon>
        <taxon>Parasitiformes</taxon>
        <taxon>Ixodida</taxon>
        <taxon>Ixodoidea</taxon>
        <taxon>Ixodidae</taxon>
        <taxon>Rhipicephalinae</taxon>
        <taxon>Rhipicephalus</taxon>
        <taxon>Rhipicephalus</taxon>
    </lineage>
</organism>
<dbReference type="GO" id="GO:0106310">
    <property type="term" value="F:protein serine kinase activity"/>
    <property type="evidence" value="ECO:0007669"/>
    <property type="project" value="RHEA"/>
</dbReference>
<comment type="cofactor">
    <cofactor evidence="1">
        <name>Mg(2+)</name>
        <dbReference type="ChEBI" id="CHEBI:18420"/>
    </cofactor>
</comment>
<dbReference type="PROSITE" id="PS50011">
    <property type="entry name" value="PROTEIN_KINASE_DOM"/>
    <property type="match status" value="1"/>
</dbReference>
<comment type="similarity">
    <text evidence="2">Belongs to the protein kinase superfamily. CMGC Ser/Thr protein kinase family. MAP kinase subfamily.</text>
</comment>
<dbReference type="InterPro" id="IPR011009">
    <property type="entry name" value="Kinase-like_dom_sf"/>
</dbReference>
<evidence type="ECO:0000256" key="6">
    <source>
        <dbReference type="ARBA" id="ARBA00022679"/>
    </source>
</evidence>
<protein>
    <recommendedName>
        <fullName evidence="3">mitogen-activated protein kinase</fullName>
        <ecNumber evidence="3">2.7.11.24</ecNumber>
    </recommendedName>
</protein>
<dbReference type="InterPro" id="IPR000719">
    <property type="entry name" value="Prot_kinase_dom"/>
</dbReference>
<dbReference type="GO" id="GO:0005737">
    <property type="term" value="C:cytoplasm"/>
    <property type="evidence" value="ECO:0007669"/>
    <property type="project" value="UniProtKB-ARBA"/>
</dbReference>
<dbReference type="FunFam" id="3.30.200.20:FF:000769">
    <property type="entry name" value="Mitogen-activated protein kinase 14"/>
    <property type="match status" value="1"/>
</dbReference>
<keyword evidence="7 12" id="KW-0547">Nucleotide-binding</keyword>
<evidence type="ECO:0000256" key="8">
    <source>
        <dbReference type="ARBA" id="ARBA00022777"/>
    </source>
</evidence>
<dbReference type="CDD" id="cd07851">
    <property type="entry name" value="STKc_p38"/>
    <property type="match status" value="1"/>
</dbReference>
<dbReference type="InterPro" id="IPR017441">
    <property type="entry name" value="Protein_kinase_ATP_BS"/>
</dbReference>
<dbReference type="GO" id="GO:0004707">
    <property type="term" value="F:MAP kinase activity"/>
    <property type="evidence" value="ECO:0007669"/>
    <property type="project" value="UniProtKB-EC"/>
</dbReference>
<evidence type="ECO:0000256" key="12">
    <source>
        <dbReference type="PROSITE-ProRule" id="PRU10141"/>
    </source>
</evidence>
<dbReference type="InterPro" id="IPR050117">
    <property type="entry name" value="MAPK"/>
</dbReference>
<evidence type="ECO:0000259" key="13">
    <source>
        <dbReference type="PROSITE" id="PS50011"/>
    </source>
</evidence>
<keyword evidence="4" id="KW-0723">Serine/threonine-protein kinase</keyword>
<keyword evidence="5" id="KW-0597">Phosphoprotein</keyword>
<comment type="catalytic activity">
    <reaction evidence="11">
        <text>L-seryl-[protein] + ATP = O-phospho-L-seryl-[protein] + ADP + H(+)</text>
        <dbReference type="Rhea" id="RHEA:17989"/>
        <dbReference type="Rhea" id="RHEA-COMP:9863"/>
        <dbReference type="Rhea" id="RHEA-COMP:11604"/>
        <dbReference type="ChEBI" id="CHEBI:15378"/>
        <dbReference type="ChEBI" id="CHEBI:29999"/>
        <dbReference type="ChEBI" id="CHEBI:30616"/>
        <dbReference type="ChEBI" id="CHEBI:83421"/>
        <dbReference type="ChEBI" id="CHEBI:456216"/>
        <dbReference type="EC" id="2.7.11.24"/>
    </reaction>
</comment>
<evidence type="ECO:0000256" key="5">
    <source>
        <dbReference type="ARBA" id="ARBA00022553"/>
    </source>
</evidence>
<evidence type="ECO:0000256" key="11">
    <source>
        <dbReference type="ARBA" id="ARBA00048312"/>
    </source>
</evidence>
<dbReference type="EC" id="2.7.11.24" evidence="3"/>
<evidence type="ECO:0000256" key="1">
    <source>
        <dbReference type="ARBA" id="ARBA00001946"/>
    </source>
</evidence>
<evidence type="ECO:0000256" key="10">
    <source>
        <dbReference type="ARBA" id="ARBA00047592"/>
    </source>
</evidence>
<dbReference type="Gene3D" id="3.30.200.20">
    <property type="entry name" value="Phosphorylase Kinase, domain 1"/>
    <property type="match status" value="1"/>
</dbReference>